<feature type="domain" description="POTRA" evidence="10">
    <location>
        <begin position="72"/>
        <end position="147"/>
    </location>
</feature>
<dbReference type="Proteomes" id="UP000244189">
    <property type="component" value="Unassembled WGS sequence"/>
</dbReference>
<keyword evidence="8" id="KW-0998">Cell outer membrane</keyword>
<accession>A0A2T5GK16</accession>
<dbReference type="EMBL" id="QAOG01000004">
    <property type="protein sequence ID" value="PTQ59666.1"/>
    <property type="molecule type" value="Genomic_DNA"/>
</dbReference>
<dbReference type="PANTHER" id="PTHR34597">
    <property type="entry name" value="SLR1661 PROTEIN"/>
    <property type="match status" value="1"/>
</dbReference>
<dbReference type="RefSeq" id="WP_107958365.1">
    <property type="nucleotide sequence ID" value="NZ_QAOG01000004.1"/>
</dbReference>
<comment type="subcellular location">
    <subcellularLocation>
        <location evidence="1">Cell outer membrane</location>
    </subcellularLocation>
</comment>
<gene>
    <name evidence="11" type="ORF">C8J26_2518</name>
</gene>
<dbReference type="GO" id="GO:0098046">
    <property type="term" value="C:type V protein secretion system complex"/>
    <property type="evidence" value="ECO:0007669"/>
    <property type="project" value="TreeGrafter"/>
</dbReference>
<evidence type="ECO:0000313" key="12">
    <source>
        <dbReference type="Proteomes" id="UP000244189"/>
    </source>
</evidence>
<dbReference type="GO" id="GO:0009279">
    <property type="term" value="C:cell outer membrane"/>
    <property type="evidence" value="ECO:0007669"/>
    <property type="project" value="UniProtKB-SubCell"/>
</dbReference>
<dbReference type="Gene3D" id="2.40.160.50">
    <property type="entry name" value="membrane protein fhac: a member of the omp85/tpsb transporter family"/>
    <property type="match status" value="1"/>
</dbReference>
<comment type="similarity">
    <text evidence="2">Belongs to the TPS (TC 1.B.20) family.</text>
</comment>
<feature type="chain" id="PRO_5015619437" evidence="9">
    <location>
        <begin position="26"/>
        <end position="560"/>
    </location>
</feature>
<sequence length="560" mass="58798">MFKSTLWAAALAAVSPAALMVSAQAAEAQVPIGAGGQLQQIPPTPLVEKPAPELGFERKTPVAIPATGGPKTLVRSLRVSGATLFPEADLIAASGFTPNSELDLADIKTLAVRITAYYASRGYFVAQAYLPEQDVQSGTVTLAVVEGRFGAIGVKNESPLSDRVVNGILTGLDVGDPVAAAPLERRLLMLSDLPGVRVGSTLSPGTAVGTSDLLVNVAPGRSITGSVDADNAGNRYTGAYRVGGVVNWNNPTGSGDVLSLRALTSFTGLAYGRAAYQAPIGQVTLGVAYAHLEYSLGKEFDSLDGSGNADVASIYASYPLIRSRNNNLYVTVGGDVKWFDDRIGIVDTTSYRRAQVITAGLSGDEHDTLLGGGWSAYSLSYSVGNLDIRGAYERSIDALTARTDGSYGKLQFSFARLQTIAGPLSLFASARGQIAFSNLDISERMELGGAYAVRAYPEGEAYGDQGYVATAEARVALPQIVPGALQLFGLVDVGEVDYVKHPYFTGSNHAKRSAYGAGLAWSAPYDFTVRATYARKLGDADATSAPDKSGRAWFQVSKSF</sequence>
<feature type="signal peptide" evidence="9">
    <location>
        <begin position="1"/>
        <end position="25"/>
    </location>
</feature>
<dbReference type="AlphaFoldDB" id="A0A2T5GK16"/>
<keyword evidence="6" id="KW-0653">Protein transport</keyword>
<organism evidence="11 12">
    <name type="scientific">Sphingomonas aurantiaca</name>
    <dbReference type="NCBI Taxonomy" id="185949"/>
    <lineage>
        <taxon>Bacteria</taxon>
        <taxon>Pseudomonadati</taxon>
        <taxon>Pseudomonadota</taxon>
        <taxon>Alphaproteobacteria</taxon>
        <taxon>Sphingomonadales</taxon>
        <taxon>Sphingomonadaceae</taxon>
        <taxon>Sphingomonas</taxon>
    </lineage>
</organism>
<dbReference type="InterPro" id="IPR013686">
    <property type="entry name" value="Polypept-transport_assoc_ShlB"/>
</dbReference>
<keyword evidence="7" id="KW-0472">Membrane</keyword>
<dbReference type="Gene3D" id="3.10.20.310">
    <property type="entry name" value="membrane protein fhac"/>
    <property type="match status" value="1"/>
</dbReference>
<dbReference type="PROSITE" id="PS51779">
    <property type="entry name" value="POTRA"/>
    <property type="match status" value="1"/>
</dbReference>
<keyword evidence="12" id="KW-1185">Reference proteome</keyword>
<evidence type="ECO:0000259" key="10">
    <source>
        <dbReference type="PROSITE" id="PS51779"/>
    </source>
</evidence>
<name>A0A2T5GK16_9SPHN</name>
<dbReference type="Pfam" id="PF08479">
    <property type="entry name" value="POTRA_2"/>
    <property type="match status" value="1"/>
</dbReference>
<evidence type="ECO:0000256" key="2">
    <source>
        <dbReference type="ARBA" id="ARBA00009055"/>
    </source>
</evidence>
<protein>
    <submittedName>
        <fullName evidence="11">Hemolysin activation/secretion protein</fullName>
    </submittedName>
</protein>
<reference evidence="11 12" key="1">
    <citation type="submission" date="2018-04" db="EMBL/GenBank/DDBJ databases">
        <title>Genomic Encyclopedia of Type Strains, Phase III (KMG-III): the genomes of soil and plant-associated and newly described type strains.</title>
        <authorList>
            <person name="Whitman W."/>
        </authorList>
    </citation>
    <scope>NUCLEOTIDE SEQUENCE [LARGE SCALE GENOMIC DNA]</scope>
    <source>
        <strain evidence="11 12">MA101b</strain>
    </source>
</reference>
<dbReference type="InterPro" id="IPR051544">
    <property type="entry name" value="TPS_OM_transporter"/>
</dbReference>
<keyword evidence="5" id="KW-0812">Transmembrane</keyword>
<dbReference type="GO" id="GO:0008320">
    <property type="term" value="F:protein transmembrane transporter activity"/>
    <property type="evidence" value="ECO:0007669"/>
    <property type="project" value="TreeGrafter"/>
</dbReference>
<evidence type="ECO:0000256" key="7">
    <source>
        <dbReference type="ARBA" id="ARBA00023136"/>
    </source>
</evidence>
<dbReference type="PANTHER" id="PTHR34597:SF1">
    <property type="entry name" value="HEME_HEMOPEXIN TRANSPORTER PROTEIN HUXB"/>
    <property type="match status" value="1"/>
</dbReference>
<keyword evidence="9" id="KW-0732">Signal</keyword>
<evidence type="ECO:0000313" key="11">
    <source>
        <dbReference type="EMBL" id="PTQ59666.1"/>
    </source>
</evidence>
<dbReference type="GO" id="GO:0046819">
    <property type="term" value="P:protein secretion by the type V secretion system"/>
    <property type="evidence" value="ECO:0007669"/>
    <property type="project" value="TreeGrafter"/>
</dbReference>
<evidence type="ECO:0000256" key="1">
    <source>
        <dbReference type="ARBA" id="ARBA00004442"/>
    </source>
</evidence>
<proteinExistence type="inferred from homology"/>
<evidence type="ECO:0000256" key="6">
    <source>
        <dbReference type="ARBA" id="ARBA00022927"/>
    </source>
</evidence>
<dbReference type="InterPro" id="IPR005565">
    <property type="entry name" value="Hemolysn_activator_HlyB_C"/>
</dbReference>
<keyword evidence="4" id="KW-1134">Transmembrane beta strand</keyword>
<dbReference type="Pfam" id="PF03865">
    <property type="entry name" value="ShlB"/>
    <property type="match status" value="1"/>
</dbReference>
<evidence type="ECO:0000256" key="9">
    <source>
        <dbReference type="SAM" id="SignalP"/>
    </source>
</evidence>
<evidence type="ECO:0000256" key="3">
    <source>
        <dbReference type="ARBA" id="ARBA00022448"/>
    </source>
</evidence>
<dbReference type="InterPro" id="IPR034746">
    <property type="entry name" value="POTRA"/>
</dbReference>
<evidence type="ECO:0000256" key="5">
    <source>
        <dbReference type="ARBA" id="ARBA00022692"/>
    </source>
</evidence>
<evidence type="ECO:0000256" key="4">
    <source>
        <dbReference type="ARBA" id="ARBA00022452"/>
    </source>
</evidence>
<evidence type="ECO:0000256" key="8">
    <source>
        <dbReference type="ARBA" id="ARBA00023237"/>
    </source>
</evidence>
<comment type="caution">
    <text evidence="11">The sequence shown here is derived from an EMBL/GenBank/DDBJ whole genome shotgun (WGS) entry which is preliminary data.</text>
</comment>
<keyword evidence="3" id="KW-0813">Transport</keyword>